<name>A0A316IHR3_9GAMM</name>
<dbReference type="GO" id="GO:0005829">
    <property type="term" value="C:cytosol"/>
    <property type="evidence" value="ECO:0007669"/>
    <property type="project" value="TreeGrafter"/>
</dbReference>
<feature type="binding site" evidence="8">
    <location>
        <position position="130"/>
    </location>
    <ligand>
        <name>a divalent metal cation</name>
        <dbReference type="ChEBI" id="CHEBI:60240"/>
        <label>2</label>
    </ligand>
</feature>
<comment type="caution">
    <text evidence="9">The sequence shown here is derived from an EMBL/GenBank/DDBJ whole genome shotgun (WGS) entry which is preliminary data.</text>
</comment>
<feature type="binding site" evidence="8">
    <location>
        <position position="94"/>
    </location>
    <ligand>
        <name>a divalent metal cation</name>
        <dbReference type="ChEBI" id="CHEBI:60240"/>
        <label>1</label>
    </ligand>
</feature>
<dbReference type="Proteomes" id="UP000245812">
    <property type="component" value="Unassembled WGS sequence"/>
</dbReference>
<evidence type="ECO:0000256" key="7">
    <source>
        <dbReference type="ARBA" id="ARBA00022842"/>
    </source>
</evidence>
<dbReference type="PIRSF" id="PIRSF005902">
    <property type="entry name" value="DNase_TatD"/>
    <property type="match status" value="1"/>
</dbReference>
<comment type="similarity">
    <text evidence="1">Belongs to the metallo-dependent hydrolases superfamily. TatD-type hydrolase family.</text>
</comment>
<evidence type="ECO:0000313" key="10">
    <source>
        <dbReference type="Proteomes" id="UP000245812"/>
    </source>
</evidence>
<accession>A0A316IHR3</accession>
<keyword evidence="7" id="KW-0460">Magnesium</keyword>
<dbReference type="PANTHER" id="PTHR46124:SF2">
    <property type="entry name" value="D-AMINOACYL-TRNA DEACYLASE"/>
    <property type="match status" value="1"/>
</dbReference>
<dbReference type="FunFam" id="3.20.20.140:FF:000018">
    <property type="entry name" value="3'-5' ssDNA/RNA exonuclease TatD"/>
    <property type="match status" value="1"/>
</dbReference>
<evidence type="ECO:0000313" key="9">
    <source>
        <dbReference type="EMBL" id="PWK86785.1"/>
    </source>
</evidence>
<keyword evidence="10" id="KW-1185">Reference proteome</keyword>
<organism evidence="9 10">
    <name type="scientific">Fulvimonas soli</name>
    <dbReference type="NCBI Taxonomy" id="155197"/>
    <lineage>
        <taxon>Bacteria</taxon>
        <taxon>Pseudomonadati</taxon>
        <taxon>Pseudomonadota</taxon>
        <taxon>Gammaproteobacteria</taxon>
        <taxon>Lysobacterales</taxon>
        <taxon>Rhodanobacteraceae</taxon>
        <taxon>Fulvimonas</taxon>
    </lineage>
</organism>
<evidence type="ECO:0000256" key="3">
    <source>
        <dbReference type="ARBA" id="ARBA00022722"/>
    </source>
</evidence>
<keyword evidence="3" id="KW-0540">Nuclease</keyword>
<dbReference type="Pfam" id="PF01026">
    <property type="entry name" value="TatD_DNase"/>
    <property type="match status" value="1"/>
</dbReference>
<dbReference type="EMBL" id="QGHC01000007">
    <property type="protein sequence ID" value="PWK86785.1"/>
    <property type="molecule type" value="Genomic_DNA"/>
</dbReference>
<proteinExistence type="inferred from homology"/>
<feature type="binding site" evidence="8">
    <location>
        <position position="206"/>
    </location>
    <ligand>
        <name>a divalent metal cation</name>
        <dbReference type="ChEBI" id="CHEBI:60240"/>
        <label>1</label>
    </ligand>
</feature>
<dbReference type="AlphaFoldDB" id="A0A316IHR3"/>
<dbReference type="CDD" id="cd01310">
    <property type="entry name" value="TatD_DNAse"/>
    <property type="match status" value="1"/>
</dbReference>
<dbReference type="InterPro" id="IPR018228">
    <property type="entry name" value="DNase_TatD-rel_CS"/>
</dbReference>
<dbReference type="OrthoDB" id="9810005at2"/>
<dbReference type="GO" id="GO:0004527">
    <property type="term" value="F:exonuclease activity"/>
    <property type="evidence" value="ECO:0007669"/>
    <property type="project" value="UniProtKB-KW"/>
</dbReference>
<evidence type="ECO:0000256" key="8">
    <source>
        <dbReference type="PIRSR" id="PIRSR005902-1"/>
    </source>
</evidence>
<gene>
    <name evidence="9" type="ORF">C7456_107176</name>
</gene>
<evidence type="ECO:0000256" key="5">
    <source>
        <dbReference type="ARBA" id="ARBA00022801"/>
    </source>
</evidence>
<keyword evidence="2" id="KW-0963">Cytoplasm</keyword>
<dbReference type="InterPro" id="IPR001130">
    <property type="entry name" value="TatD-like"/>
</dbReference>
<evidence type="ECO:0000256" key="2">
    <source>
        <dbReference type="ARBA" id="ARBA00022490"/>
    </source>
</evidence>
<keyword evidence="6" id="KW-0269">Exonuclease</keyword>
<evidence type="ECO:0000256" key="6">
    <source>
        <dbReference type="ARBA" id="ARBA00022839"/>
    </source>
</evidence>
<keyword evidence="4 8" id="KW-0479">Metal-binding</keyword>
<dbReference type="GO" id="GO:0046872">
    <property type="term" value="F:metal ion binding"/>
    <property type="evidence" value="ECO:0007669"/>
    <property type="project" value="UniProtKB-KW"/>
</dbReference>
<dbReference type="SUPFAM" id="SSF51556">
    <property type="entry name" value="Metallo-dependent hydrolases"/>
    <property type="match status" value="1"/>
</dbReference>
<dbReference type="InterPro" id="IPR032466">
    <property type="entry name" value="Metal_Hydrolase"/>
</dbReference>
<keyword evidence="5" id="KW-0378">Hydrolase</keyword>
<dbReference type="PROSITE" id="PS01091">
    <property type="entry name" value="TATD_3"/>
    <property type="match status" value="1"/>
</dbReference>
<evidence type="ECO:0000256" key="4">
    <source>
        <dbReference type="ARBA" id="ARBA00022723"/>
    </source>
</evidence>
<sequence>MQLVDIGANLTHESFRHDLDAVLERARAHGVTRLVVTGASREGSEHALALARAHPGLLWATAGVHPHHAVDYDEATDARLRELAQDPAVRAVGETGLDYHRNYSPREAQLEAFERQLAIAAELGKPLFLHQRDAHADFLALLRRYRDRVPTAVVHCFTDTGEALRDYLDLDCHIGITGWICDERRGTHLRELVKDIPAGRLLIETDAPYLLPRTVRPHPSHRRNEPMYLKHICEEIARDRGESAETTAAHSTAAAVAFFGLAEG</sequence>
<feature type="binding site" evidence="8">
    <location>
        <position position="155"/>
    </location>
    <ligand>
        <name>a divalent metal cation</name>
        <dbReference type="ChEBI" id="CHEBI:60240"/>
        <label>2</label>
    </ligand>
</feature>
<dbReference type="RefSeq" id="WP_109723779.1">
    <property type="nucleotide sequence ID" value="NZ_MSZV01000014.1"/>
</dbReference>
<protein>
    <submittedName>
        <fullName evidence="9">Sec-independent protein translocase TatD</fullName>
    </submittedName>
</protein>
<dbReference type="Gene3D" id="3.20.20.140">
    <property type="entry name" value="Metal-dependent hydrolases"/>
    <property type="match status" value="1"/>
</dbReference>
<evidence type="ECO:0000256" key="1">
    <source>
        <dbReference type="ARBA" id="ARBA00009275"/>
    </source>
</evidence>
<dbReference type="PANTHER" id="PTHR46124">
    <property type="entry name" value="D-AMINOACYL-TRNA DEACYLASE"/>
    <property type="match status" value="1"/>
</dbReference>
<reference evidence="9 10" key="1">
    <citation type="submission" date="2018-05" db="EMBL/GenBank/DDBJ databases">
        <title>Genomic Encyclopedia of Type Strains, Phase IV (KMG-IV): sequencing the most valuable type-strain genomes for metagenomic binning, comparative biology and taxonomic classification.</title>
        <authorList>
            <person name="Goeker M."/>
        </authorList>
    </citation>
    <scope>NUCLEOTIDE SEQUENCE [LARGE SCALE GENOMIC DNA]</scope>
    <source>
        <strain evidence="9 10">DSM 14263</strain>
    </source>
</reference>